<name>A0A427BC56_ENSVE</name>
<dbReference type="Proteomes" id="UP000287651">
    <property type="component" value="Unassembled WGS sequence"/>
</dbReference>
<evidence type="ECO:0000313" key="2">
    <source>
        <dbReference type="Proteomes" id="UP000287651"/>
    </source>
</evidence>
<dbReference type="AlphaFoldDB" id="A0A427BC56"/>
<organism evidence="1 2">
    <name type="scientific">Ensete ventricosum</name>
    <name type="common">Abyssinian banana</name>
    <name type="synonym">Musa ensete</name>
    <dbReference type="NCBI Taxonomy" id="4639"/>
    <lineage>
        <taxon>Eukaryota</taxon>
        <taxon>Viridiplantae</taxon>
        <taxon>Streptophyta</taxon>
        <taxon>Embryophyta</taxon>
        <taxon>Tracheophyta</taxon>
        <taxon>Spermatophyta</taxon>
        <taxon>Magnoliopsida</taxon>
        <taxon>Liliopsida</taxon>
        <taxon>Zingiberales</taxon>
        <taxon>Musaceae</taxon>
        <taxon>Ensete</taxon>
    </lineage>
</organism>
<gene>
    <name evidence="1" type="ORF">B296_00000197</name>
</gene>
<evidence type="ECO:0000313" key="1">
    <source>
        <dbReference type="EMBL" id="RRT86091.1"/>
    </source>
</evidence>
<protein>
    <submittedName>
        <fullName evidence="1">Uncharacterized protein</fullName>
    </submittedName>
</protein>
<accession>A0A427BC56</accession>
<reference evidence="1 2" key="1">
    <citation type="journal article" date="2014" name="Agronomy (Basel)">
        <title>A Draft Genome Sequence for Ensete ventricosum, the Drought-Tolerant Tree Against Hunger.</title>
        <authorList>
            <person name="Harrison J."/>
            <person name="Moore K.A."/>
            <person name="Paszkiewicz K."/>
            <person name="Jones T."/>
            <person name="Grant M."/>
            <person name="Ambacheew D."/>
            <person name="Muzemil S."/>
            <person name="Studholme D.J."/>
        </authorList>
    </citation>
    <scope>NUCLEOTIDE SEQUENCE [LARGE SCALE GENOMIC DNA]</scope>
</reference>
<dbReference type="EMBL" id="AMZH03000015">
    <property type="protein sequence ID" value="RRT86091.1"/>
    <property type="molecule type" value="Genomic_DNA"/>
</dbReference>
<proteinExistence type="predicted"/>
<comment type="caution">
    <text evidence="1">The sequence shown here is derived from an EMBL/GenBank/DDBJ whole genome shotgun (WGS) entry which is preliminary data.</text>
</comment>
<sequence>MSLRQSRLIPSPRAWRRNRPWAWRRNRLRATDQAKKSPGFPLLLSPSLADTARNRPMTVEIDRYRPTTIKIDRYQSISHGNGWKQPLHGGTAQ</sequence>